<protein>
    <submittedName>
        <fullName evidence="8">Phage shock protein C, PspC</fullName>
    </submittedName>
</protein>
<dbReference type="AlphaFoldDB" id="A0A0W0W0F8"/>
<gene>
    <name evidence="8" type="ORF">Lmac_1691</name>
</gene>
<keyword evidence="5 6" id="KW-0472">Membrane</keyword>
<dbReference type="EMBL" id="LNYL01000042">
    <property type="protein sequence ID" value="KTD25920.1"/>
    <property type="molecule type" value="Genomic_DNA"/>
</dbReference>
<keyword evidence="4 6" id="KW-1133">Transmembrane helix</keyword>
<dbReference type="InterPro" id="IPR007168">
    <property type="entry name" value="Phageshock_PspC_N"/>
</dbReference>
<evidence type="ECO:0000256" key="5">
    <source>
        <dbReference type="ARBA" id="ARBA00023136"/>
    </source>
</evidence>
<name>A0A0W0W0F8_9GAMM</name>
<dbReference type="PATRIC" id="fig|466.6.peg.1781"/>
<evidence type="ECO:0000256" key="6">
    <source>
        <dbReference type="SAM" id="Phobius"/>
    </source>
</evidence>
<evidence type="ECO:0000259" key="7">
    <source>
        <dbReference type="Pfam" id="PF04024"/>
    </source>
</evidence>
<evidence type="ECO:0000256" key="2">
    <source>
        <dbReference type="ARBA" id="ARBA00022475"/>
    </source>
</evidence>
<comment type="subcellular location">
    <subcellularLocation>
        <location evidence="1">Cell membrane</location>
        <topology evidence="1">Single-pass membrane protein</topology>
    </subcellularLocation>
</comment>
<accession>A0A0W0W0F8</accession>
<feature type="transmembrane region" description="Helical" evidence="6">
    <location>
        <begin position="43"/>
        <end position="67"/>
    </location>
</feature>
<dbReference type="Pfam" id="PF04024">
    <property type="entry name" value="PspC"/>
    <property type="match status" value="1"/>
</dbReference>
<evidence type="ECO:0000256" key="3">
    <source>
        <dbReference type="ARBA" id="ARBA00022692"/>
    </source>
</evidence>
<dbReference type="PANTHER" id="PTHR33885:SF3">
    <property type="entry name" value="PHAGE SHOCK PROTEIN C"/>
    <property type="match status" value="1"/>
</dbReference>
<dbReference type="GO" id="GO:0005886">
    <property type="term" value="C:plasma membrane"/>
    <property type="evidence" value="ECO:0007669"/>
    <property type="project" value="UniProtKB-SubCell"/>
</dbReference>
<dbReference type="STRING" id="466.Lmac_1691"/>
<proteinExistence type="predicted"/>
<organism evidence="8 9">
    <name type="scientific">Legionella maceachernii</name>
    <dbReference type="NCBI Taxonomy" id="466"/>
    <lineage>
        <taxon>Bacteria</taxon>
        <taxon>Pseudomonadati</taxon>
        <taxon>Pseudomonadota</taxon>
        <taxon>Gammaproteobacteria</taxon>
        <taxon>Legionellales</taxon>
        <taxon>Legionellaceae</taxon>
        <taxon>Legionella</taxon>
    </lineage>
</organism>
<keyword evidence="3 6" id="KW-0812">Transmembrane</keyword>
<dbReference type="InterPro" id="IPR052027">
    <property type="entry name" value="PspC"/>
</dbReference>
<dbReference type="PANTHER" id="PTHR33885">
    <property type="entry name" value="PHAGE SHOCK PROTEIN C"/>
    <property type="match status" value="1"/>
</dbReference>
<sequence>MDRVMNNVLKPYRKLWRSRRERKIAGICGGLAIYFNVDPFWVRFIFVLFFLLGGSAFLVYVIMWILIPLEPTDWR</sequence>
<evidence type="ECO:0000313" key="8">
    <source>
        <dbReference type="EMBL" id="KTD25920.1"/>
    </source>
</evidence>
<evidence type="ECO:0000313" key="9">
    <source>
        <dbReference type="Proteomes" id="UP000054908"/>
    </source>
</evidence>
<keyword evidence="2" id="KW-1003">Cell membrane</keyword>
<reference evidence="8 9" key="1">
    <citation type="submission" date="2015-11" db="EMBL/GenBank/DDBJ databases">
        <title>Genomic analysis of 38 Legionella species identifies large and diverse effector repertoires.</title>
        <authorList>
            <person name="Burstein D."/>
            <person name="Amaro F."/>
            <person name="Zusman T."/>
            <person name="Lifshitz Z."/>
            <person name="Cohen O."/>
            <person name="Gilbert J.A."/>
            <person name="Pupko T."/>
            <person name="Shuman H.A."/>
            <person name="Segal G."/>
        </authorList>
    </citation>
    <scope>NUCLEOTIDE SEQUENCE [LARGE SCALE GENOMIC DNA]</scope>
    <source>
        <strain evidence="8 9">PX-1-G2-E2</strain>
    </source>
</reference>
<comment type="caution">
    <text evidence="8">The sequence shown here is derived from an EMBL/GenBank/DDBJ whole genome shotgun (WGS) entry which is preliminary data.</text>
</comment>
<evidence type="ECO:0000256" key="1">
    <source>
        <dbReference type="ARBA" id="ARBA00004162"/>
    </source>
</evidence>
<feature type="domain" description="Phage shock protein PspC N-terminal" evidence="7">
    <location>
        <begin position="13"/>
        <end position="70"/>
    </location>
</feature>
<keyword evidence="9" id="KW-1185">Reference proteome</keyword>
<evidence type="ECO:0000256" key="4">
    <source>
        <dbReference type="ARBA" id="ARBA00022989"/>
    </source>
</evidence>
<dbReference type="RefSeq" id="WP_078767279.1">
    <property type="nucleotide sequence ID" value="NZ_UHIB01000001.1"/>
</dbReference>
<dbReference type="Proteomes" id="UP000054908">
    <property type="component" value="Unassembled WGS sequence"/>
</dbReference>